<dbReference type="PANTHER" id="PTHR44259">
    <property type="entry name" value="OS07G0183000 PROTEIN-RELATED"/>
    <property type="match status" value="1"/>
</dbReference>
<dbReference type="InterPro" id="IPR005174">
    <property type="entry name" value="KIB1-4_b-propeller"/>
</dbReference>
<evidence type="ECO:0000259" key="2">
    <source>
        <dbReference type="Pfam" id="PF03478"/>
    </source>
</evidence>
<dbReference type="Pfam" id="PF00646">
    <property type="entry name" value="F-box"/>
    <property type="match status" value="1"/>
</dbReference>
<dbReference type="Gene3D" id="1.20.1280.50">
    <property type="match status" value="1"/>
</dbReference>
<accession>A0AAU9S8C8</accession>
<protein>
    <recommendedName>
        <fullName evidence="5">F-box domain-containing protein</fullName>
    </recommendedName>
</protein>
<keyword evidence="4" id="KW-1185">Reference proteome</keyword>
<evidence type="ECO:0000313" key="3">
    <source>
        <dbReference type="EMBL" id="CAH2059655.1"/>
    </source>
</evidence>
<dbReference type="EMBL" id="OU466860">
    <property type="protein sequence ID" value="CAH2059655.1"/>
    <property type="molecule type" value="Genomic_DNA"/>
</dbReference>
<dbReference type="InterPro" id="IPR001810">
    <property type="entry name" value="F-box_dom"/>
</dbReference>
<dbReference type="InterPro" id="IPR036047">
    <property type="entry name" value="F-box-like_dom_sf"/>
</dbReference>
<evidence type="ECO:0000313" key="4">
    <source>
        <dbReference type="Proteomes" id="UP000836841"/>
    </source>
</evidence>
<dbReference type="AlphaFoldDB" id="A0AAU9S8C8"/>
<dbReference type="Pfam" id="PF03478">
    <property type="entry name" value="Beta-prop_KIB1-4"/>
    <property type="match status" value="1"/>
</dbReference>
<sequence length="353" mass="41229">MSRNHGWSNLCPDILRPILKVLNSKDFHRARTVCSNWYSVSRTCIPPLYPWRILFRKPSTLLLFDTGEEKVRVFEHPELDLSENHCIASSGSWLLMLDRRLNFNILNVFTRERIDLPTMELSFLGSEDDIKEWECLVGSYDIVQSKKSTVLWINERTRDFVVAWVYERNFLFTFKKGDETWRRSLEGTECNYMTFKDHKLYVLTWDNYIKILDLSGEIPRESLENPLLNHQFSVDVRPERSIWRKRITITNSGEFLVIQSSGVLGKNFLFEIFKMNMESSKWERVDSIGDEMLIFGHGVTVRSSVNGGSICFVENDVRHGRNSGVFDLATSTITWAKDVGHWDATRWFVPGYG</sequence>
<dbReference type="PANTHER" id="PTHR44259:SF27">
    <property type="entry name" value="F-BOX DOMAIN-CONTAINING PROTEIN"/>
    <property type="match status" value="1"/>
</dbReference>
<evidence type="ECO:0008006" key="5">
    <source>
        <dbReference type="Google" id="ProtNLM"/>
    </source>
</evidence>
<feature type="domain" description="F-box" evidence="1">
    <location>
        <begin position="7"/>
        <end position="44"/>
    </location>
</feature>
<name>A0AAU9S8C8_THLAR</name>
<dbReference type="SUPFAM" id="SSF81383">
    <property type="entry name" value="F-box domain"/>
    <property type="match status" value="1"/>
</dbReference>
<gene>
    <name evidence="3" type="ORF">TAV2_LOCUS13174</name>
</gene>
<reference evidence="3 4" key="1">
    <citation type="submission" date="2022-03" db="EMBL/GenBank/DDBJ databases">
        <authorList>
            <person name="Nunn A."/>
            <person name="Chopra R."/>
            <person name="Nunn A."/>
            <person name="Contreras Garrido A."/>
        </authorList>
    </citation>
    <scope>NUCLEOTIDE SEQUENCE [LARGE SCALE GENOMIC DNA]</scope>
</reference>
<proteinExistence type="predicted"/>
<organism evidence="3 4">
    <name type="scientific">Thlaspi arvense</name>
    <name type="common">Field penny-cress</name>
    <dbReference type="NCBI Taxonomy" id="13288"/>
    <lineage>
        <taxon>Eukaryota</taxon>
        <taxon>Viridiplantae</taxon>
        <taxon>Streptophyta</taxon>
        <taxon>Embryophyta</taxon>
        <taxon>Tracheophyta</taxon>
        <taxon>Spermatophyta</taxon>
        <taxon>Magnoliopsida</taxon>
        <taxon>eudicotyledons</taxon>
        <taxon>Gunneridae</taxon>
        <taxon>Pentapetalae</taxon>
        <taxon>rosids</taxon>
        <taxon>malvids</taxon>
        <taxon>Brassicales</taxon>
        <taxon>Brassicaceae</taxon>
        <taxon>Thlaspideae</taxon>
        <taxon>Thlaspi</taxon>
    </lineage>
</organism>
<evidence type="ECO:0000259" key="1">
    <source>
        <dbReference type="Pfam" id="PF00646"/>
    </source>
</evidence>
<dbReference type="Proteomes" id="UP000836841">
    <property type="component" value="Chromosome 4"/>
</dbReference>
<dbReference type="CDD" id="cd09917">
    <property type="entry name" value="F-box_SF"/>
    <property type="match status" value="1"/>
</dbReference>
<feature type="domain" description="KIB1-4 beta-propeller" evidence="2">
    <location>
        <begin position="64"/>
        <end position="327"/>
    </location>
</feature>
<dbReference type="InterPro" id="IPR050942">
    <property type="entry name" value="F-box_BR-signaling"/>
</dbReference>